<name>A0ABD0KPV4_9CAEN</name>
<reference evidence="1 2" key="1">
    <citation type="journal article" date="2023" name="Sci. Data">
        <title>Genome assembly of the Korean intertidal mud-creeper Batillaria attramentaria.</title>
        <authorList>
            <person name="Patra A.K."/>
            <person name="Ho P.T."/>
            <person name="Jun S."/>
            <person name="Lee S.J."/>
            <person name="Kim Y."/>
            <person name="Won Y.J."/>
        </authorList>
    </citation>
    <scope>NUCLEOTIDE SEQUENCE [LARGE SCALE GENOMIC DNA]</scope>
    <source>
        <strain evidence="1">Wonlab-2016</strain>
    </source>
</reference>
<protein>
    <submittedName>
        <fullName evidence="1">Uncharacterized protein</fullName>
    </submittedName>
</protein>
<comment type="caution">
    <text evidence="1">The sequence shown here is derived from an EMBL/GenBank/DDBJ whole genome shotgun (WGS) entry which is preliminary data.</text>
</comment>
<organism evidence="1 2">
    <name type="scientific">Batillaria attramentaria</name>
    <dbReference type="NCBI Taxonomy" id="370345"/>
    <lineage>
        <taxon>Eukaryota</taxon>
        <taxon>Metazoa</taxon>
        <taxon>Spiralia</taxon>
        <taxon>Lophotrochozoa</taxon>
        <taxon>Mollusca</taxon>
        <taxon>Gastropoda</taxon>
        <taxon>Caenogastropoda</taxon>
        <taxon>Sorbeoconcha</taxon>
        <taxon>Cerithioidea</taxon>
        <taxon>Batillariidae</taxon>
        <taxon>Batillaria</taxon>
    </lineage>
</organism>
<proteinExistence type="predicted"/>
<sequence>MQVCKYGSYARMYHNYSDINFIYLGIRASVEEYTLSRAKLTLVCVAAQLHLIKIRRDWCLVFVKSARQVPLLSDCWPTRECGSDPVTHSDKLGRAADECGSRSLIVDVYRHMYPLLVLLPSVNDDHMALGQKTVLSIPKERSHLKQACRVNGILALYGEFESVRQTRIEENCPLFTRLPPYPGSQPVSVCCVKSVPFSPRGRSDTTTLMEPSENERWFERRCYSNCQPLAIVAIPSIVHLIRLGTVVLGWRNPRHLPECHPPVWSVFHARRVEWLPLRLVANFSSVSSVNSS</sequence>
<accession>A0ABD0KPV4</accession>
<dbReference type="Proteomes" id="UP001519460">
    <property type="component" value="Unassembled WGS sequence"/>
</dbReference>
<evidence type="ECO:0000313" key="2">
    <source>
        <dbReference type="Proteomes" id="UP001519460"/>
    </source>
</evidence>
<evidence type="ECO:0000313" key="1">
    <source>
        <dbReference type="EMBL" id="KAK7489293.1"/>
    </source>
</evidence>
<dbReference type="EMBL" id="JACVVK020000139">
    <property type="protein sequence ID" value="KAK7489293.1"/>
    <property type="molecule type" value="Genomic_DNA"/>
</dbReference>
<gene>
    <name evidence="1" type="ORF">BaRGS_00019401</name>
</gene>
<dbReference type="AlphaFoldDB" id="A0ABD0KPV4"/>
<keyword evidence="2" id="KW-1185">Reference proteome</keyword>